<feature type="domain" description="HTH luxR-type" evidence="2">
    <location>
        <begin position="128"/>
        <end position="193"/>
    </location>
</feature>
<dbReference type="Gene3D" id="1.10.10.10">
    <property type="entry name" value="Winged helix-like DNA-binding domain superfamily/Winged helix DNA-binding domain"/>
    <property type="match status" value="1"/>
</dbReference>
<protein>
    <recommendedName>
        <fullName evidence="2">HTH luxR-type domain-containing protein</fullName>
    </recommendedName>
</protein>
<dbReference type="InterPro" id="IPR036388">
    <property type="entry name" value="WH-like_DNA-bd_sf"/>
</dbReference>
<dbReference type="SUPFAM" id="SSF46894">
    <property type="entry name" value="C-terminal effector domain of the bipartite response regulators"/>
    <property type="match status" value="1"/>
</dbReference>
<name>A0A3F3IKS6_SALER</name>
<evidence type="ECO:0000259" key="2">
    <source>
        <dbReference type="PROSITE" id="PS50043"/>
    </source>
</evidence>
<comment type="caution">
    <text evidence="3">The sequence shown here is derived from an EMBL/GenBank/DDBJ whole genome shotgun (WGS) entry which is preliminary data.</text>
</comment>
<accession>A0A3F3IKS6</accession>
<dbReference type="Proteomes" id="UP000852880">
    <property type="component" value="Unassembled WGS sequence"/>
</dbReference>
<dbReference type="PROSITE" id="PS50043">
    <property type="entry name" value="HTH_LUXR_2"/>
    <property type="match status" value="1"/>
</dbReference>
<dbReference type="EMBL" id="MJEL01000054">
    <property type="protein sequence ID" value="OEH95583.1"/>
    <property type="molecule type" value="Genomic_DNA"/>
</dbReference>
<dbReference type="InterPro" id="IPR000792">
    <property type="entry name" value="Tscrpt_reg_LuxR_C"/>
</dbReference>
<gene>
    <name evidence="3" type="ORF">BH006_06940</name>
</gene>
<dbReference type="RefSeq" id="WP_069721869.1">
    <property type="nucleotide sequence ID" value="NZ_MJEL01000054.1"/>
</dbReference>
<dbReference type="InterPro" id="IPR016032">
    <property type="entry name" value="Sig_transdc_resp-reg_C-effctor"/>
</dbReference>
<proteinExistence type="predicted"/>
<keyword evidence="1" id="KW-0238">DNA-binding</keyword>
<dbReference type="AlphaFoldDB" id="A0A3F3IKS6"/>
<dbReference type="SMART" id="SM00421">
    <property type="entry name" value="HTH_LUXR"/>
    <property type="match status" value="1"/>
</dbReference>
<dbReference type="GO" id="GO:0003677">
    <property type="term" value="F:DNA binding"/>
    <property type="evidence" value="ECO:0007669"/>
    <property type="project" value="UniProtKB-KW"/>
</dbReference>
<reference evidence="3" key="1">
    <citation type="submission" date="2016-09" db="EMBL/GenBank/DDBJ databases">
        <title>Whole Genome Sequencing of Salmonella enterica subsp. enterica serovar Nottingham.</title>
        <authorList>
            <person name="Zheng J."/>
            <person name="Wang H."/>
        </authorList>
    </citation>
    <scope>NUCLEOTIDE SEQUENCE [LARGE SCALE GENOMIC DNA]</scope>
    <source>
        <strain evidence="3">CFSAN055411</strain>
    </source>
</reference>
<dbReference type="GO" id="GO:0006355">
    <property type="term" value="P:regulation of DNA-templated transcription"/>
    <property type="evidence" value="ECO:0007669"/>
    <property type="project" value="InterPro"/>
</dbReference>
<evidence type="ECO:0000256" key="1">
    <source>
        <dbReference type="ARBA" id="ARBA00023125"/>
    </source>
</evidence>
<evidence type="ECO:0000313" key="3">
    <source>
        <dbReference type="EMBL" id="OEH95583.1"/>
    </source>
</evidence>
<organism evidence="3">
    <name type="scientific">Salmonella enterica</name>
    <name type="common">Salmonella choleraesuis</name>
    <dbReference type="NCBI Taxonomy" id="28901"/>
    <lineage>
        <taxon>Bacteria</taxon>
        <taxon>Pseudomonadati</taxon>
        <taxon>Pseudomonadota</taxon>
        <taxon>Gammaproteobacteria</taxon>
        <taxon>Enterobacterales</taxon>
        <taxon>Enterobacteriaceae</taxon>
        <taxon>Salmonella</taxon>
    </lineage>
</organism>
<sequence length="194" mass="21222">MHQLFVVSGCSYMLTGLREALADEPVQVVPVKAPEEILQYPSRRGKRVILVFAPKREPVAAARSMVFLWRWVKVAGKGNRLPVLLMSDIRQYLSLYGACSLAEHLPVSGLRAAVLDAFQRTGNAGVPAVNASPSLSKRQYQVLLATLAGVSVPDTARMLDISESMVFSARSGVIDKLGLRNRVVLMSLSLKDFI</sequence>
<dbReference type="Pfam" id="PF00196">
    <property type="entry name" value="GerE"/>
    <property type="match status" value="1"/>
</dbReference>